<dbReference type="AlphaFoldDB" id="E3MWS3"/>
<name>E3MWS3_CAERE</name>
<evidence type="ECO:0008006" key="4">
    <source>
        <dbReference type="Google" id="ProtNLM"/>
    </source>
</evidence>
<sequence length="265" mass="31236">MTRFYLLLFLLISILLPNKVQSYQTTTGYDPKKETCPIFGKFHIVYCEIRYGFKLLWRQNSIAWSPEQTRNMTFEELKKPCDQNFACKENSGCFQDFVNFQFLDQCIDDMFVLGPMELCEEKLKEVLKKTPDQISECVKKSFADVSAFEIKKKNWIVVFQKNPEKFDCVSIKERGECFLADVEKHCDSEFFKIFKEHQDLRLYNRACDGRLRYKDWDYSGSQDFEIRNIPGGVKIVDPKRNVTVQRNLTNNLSYILSVLLASLMF</sequence>
<dbReference type="Proteomes" id="UP000008281">
    <property type="component" value="Unassembled WGS sequence"/>
</dbReference>
<keyword evidence="3" id="KW-1185">Reference proteome</keyword>
<dbReference type="eggNOG" id="ENOG502THES">
    <property type="taxonomic scope" value="Eukaryota"/>
</dbReference>
<feature type="chain" id="PRO_5003175650" description="DUF19 domain-containing protein" evidence="1">
    <location>
        <begin position="23"/>
        <end position="265"/>
    </location>
</feature>
<evidence type="ECO:0000256" key="1">
    <source>
        <dbReference type="SAM" id="SignalP"/>
    </source>
</evidence>
<reference evidence="2" key="1">
    <citation type="submission" date="2007-07" db="EMBL/GenBank/DDBJ databases">
        <title>PCAP assembly of the Caenorhabditis remanei genome.</title>
        <authorList>
            <consortium name="The Caenorhabditis remanei Sequencing Consortium"/>
            <person name="Wilson R.K."/>
        </authorList>
    </citation>
    <scope>NUCLEOTIDE SEQUENCE [LARGE SCALE GENOMIC DNA]</scope>
    <source>
        <strain evidence="2">PB4641</strain>
    </source>
</reference>
<keyword evidence="1" id="KW-0732">Signal</keyword>
<evidence type="ECO:0000313" key="2">
    <source>
        <dbReference type="EMBL" id="EFP10725.1"/>
    </source>
</evidence>
<gene>
    <name evidence="2" type="ORF">CRE_02483</name>
</gene>
<evidence type="ECO:0000313" key="3">
    <source>
        <dbReference type="Proteomes" id="UP000008281"/>
    </source>
</evidence>
<dbReference type="HOGENOM" id="CLU_093967_0_0_1"/>
<feature type="signal peptide" evidence="1">
    <location>
        <begin position="1"/>
        <end position="22"/>
    </location>
</feature>
<proteinExistence type="predicted"/>
<accession>E3MWS3</accession>
<dbReference type="OrthoDB" id="5837320at2759"/>
<dbReference type="EMBL" id="DS268488">
    <property type="protein sequence ID" value="EFP10725.1"/>
    <property type="molecule type" value="Genomic_DNA"/>
</dbReference>
<organism evidence="3">
    <name type="scientific">Caenorhabditis remanei</name>
    <name type="common">Caenorhabditis vulgaris</name>
    <dbReference type="NCBI Taxonomy" id="31234"/>
    <lineage>
        <taxon>Eukaryota</taxon>
        <taxon>Metazoa</taxon>
        <taxon>Ecdysozoa</taxon>
        <taxon>Nematoda</taxon>
        <taxon>Chromadorea</taxon>
        <taxon>Rhabditida</taxon>
        <taxon>Rhabditina</taxon>
        <taxon>Rhabditomorpha</taxon>
        <taxon>Rhabditoidea</taxon>
        <taxon>Rhabditidae</taxon>
        <taxon>Peloderinae</taxon>
        <taxon>Caenorhabditis</taxon>
    </lineage>
</organism>
<protein>
    <recommendedName>
        <fullName evidence="4">DUF19 domain-containing protein</fullName>
    </recommendedName>
</protein>
<dbReference type="InParanoid" id="E3MWS3"/>